<organism evidence="2 3">
    <name type="scientific">Pseudoalteromonas issachenkonii</name>
    <dbReference type="NCBI Taxonomy" id="152297"/>
    <lineage>
        <taxon>Bacteria</taxon>
        <taxon>Pseudomonadati</taxon>
        <taxon>Pseudomonadota</taxon>
        <taxon>Gammaproteobacteria</taxon>
        <taxon>Alteromonadales</taxon>
        <taxon>Pseudoalteromonadaceae</taxon>
        <taxon>Pseudoalteromonas</taxon>
    </lineage>
</organism>
<dbReference type="SMART" id="SM00530">
    <property type="entry name" value="HTH_XRE"/>
    <property type="match status" value="1"/>
</dbReference>
<dbReference type="EMBL" id="CP011030">
    <property type="protein sequence ID" value="ATC89409.1"/>
    <property type="molecule type" value="Genomic_DNA"/>
</dbReference>
<keyword evidence="3" id="KW-1185">Reference proteome</keyword>
<evidence type="ECO:0000259" key="1">
    <source>
        <dbReference type="PROSITE" id="PS50943"/>
    </source>
</evidence>
<protein>
    <recommendedName>
        <fullName evidence="1">HTH cro/C1-type domain-containing protein</fullName>
    </recommendedName>
</protein>
<dbReference type="Pfam" id="PF01381">
    <property type="entry name" value="HTH_3"/>
    <property type="match status" value="1"/>
</dbReference>
<accession>A0ABN5BXA1</accession>
<feature type="domain" description="HTH cro/C1-type" evidence="1">
    <location>
        <begin position="94"/>
        <end position="152"/>
    </location>
</feature>
<dbReference type="Proteomes" id="UP000217258">
    <property type="component" value="Chromosome I"/>
</dbReference>
<sequence length="189" mass="22148">MFFSSLFNFIHRYRVLEEIPSSLATSGTLCSRFIIFLIARSFVSCAYGLFTECYSLLNLVFLSIHDRIKLRESKYYKFTYEYSLEFINPLPYRLKEARLRSKLSQKSLGIKIGLEPSSASGRMNHYEKGRHTPDLQTLKRIAEELDVPLNYFFCETEEMANFVVMLHQLPKEKRDKILAIMSEEIDSKV</sequence>
<evidence type="ECO:0000313" key="2">
    <source>
        <dbReference type="EMBL" id="ATC89409.1"/>
    </source>
</evidence>
<dbReference type="InterPro" id="IPR001387">
    <property type="entry name" value="Cro/C1-type_HTH"/>
</dbReference>
<gene>
    <name evidence="2" type="ORF">PISS_a0352</name>
</gene>
<dbReference type="CDD" id="cd00093">
    <property type="entry name" value="HTH_XRE"/>
    <property type="match status" value="1"/>
</dbReference>
<proteinExistence type="predicted"/>
<evidence type="ECO:0000313" key="3">
    <source>
        <dbReference type="Proteomes" id="UP000217258"/>
    </source>
</evidence>
<name>A0ABN5BXA1_9GAMM</name>
<dbReference type="PROSITE" id="PS50943">
    <property type="entry name" value="HTH_CROC1"/>
    <property type="match status" value="1"/>
</dbReference>
<dbReference type="InterPro" id="IPR010982">
    <property type="entry name" value="Lambda_DNA-bd_dom_sf"/>
</dbReference>
<dbReference type="SUPFAM" id="SSF47413">
    <property type="entry name" value="lambda repressor-like DNA-binding domains"/>
    <property type="match status" value="1"/>
</dbReference>
<dbReference type="Gene3D" id="1.10.260.40">
    <property type="entry name" value="lambda repressor-like DNA-binding domains"/>
    <property type="match status" value="1"/>
</dbReference>
<reference evidence="2 3" key="1">
    <citation type="submission" date="2015-06" db="EMBL/GenBank/DDBJ databases">
        <authorList>
            <person name="Xie B.-B."/>
            <person name="Rong J.-C."/>
            <person name="Qin Q.-L."/>
            <person name="Zhang Y.-Z."/>
        </authorList>
    </citation>
    <scope>NUCLEOTIDE SEQUENCE [LARGE SCALE GENOMIC DNA]</scope>
    <source>
        <strain evidence="2 3">KMM 3549</strain>
    </source>
</reference>